<evidence type="ECO:0000313" key="2">
    <source>
        <dbReference type="Proteomes" id="UP001153332"/>
    </source>
</evidence>
<accession>A0ACC2JQ92</accession>
<dbReference type="EMBL" id="JAPUUL010000701">
    <property type="protein sequence ID" value="KAJ8129645.1"/>
    <property type="molecule type" value="Genomic_DNA"/>
</dbReference>
<proteinExistence type="predicted"/>
<gene>
    <name evidence="1" type="ORF">O1611_g3986</name>
</gene>
<keyword evidence="2" id="KW-1185">Reference proteome</keyword>
<organism evidence="1 2">
    <name type="scientific">Lasiodiplodia mahajangana</name>
    <dbReference type="NCBI Taxonomy" id="1108764"/>
    <lineage>
        <taxon>Eukaryota</taxon>
        <taxon>Fungi</taxon>
        <taxon>Dikarya</taxon>
        <taxon>Ascomycota</taxon>
        <taxon>Pezizomycotina</taxon>
        <taxon>Dothideomycetes</taxon>
        <taxon>Dothideomycetes incertae sedis</taxon>
        <taxon>Botryosphaeriales</taxon>
        <taxon>Botryosphaeriaceae</taxon>
        <taxon>Lasiodiplodia</taxon>
    </lineage>
</organism>
<evidence type="ECO:0000313" key="1">
    <source>
        <dbReference type="EMBL" id="KAJ8129645.1"/>
    </source>
</evidence>
<sequence>MHRLAFGVGLEKAIRLKEQARRTEYRSSCYHEGRSSGTLPDIRPKPEPNETCASYVAKQDDSCPSTGAANGLAASEVEDFNKVKTWGLTVVRTSALGSGSVCLSEFCVPTTGRFGNPSTGPPGSNGCASSCGREIIDNDEAPGSFISVGYYESWNLGRPCLTMNAKSIDGLKYTHVYWGFGRTALDMSNDICSFESDEVLGTGTRSCWKEPQDSSNDKPPTCLWGVAVCPDLKVCAYANDDCTGDYVSADGDNAGPFSPSGSKVIKSAQVVKGSDSC</sequence>
<reference evidence="1" key="1">
    <citation type="submission" date="2022-12" db="EMBL/GenBank/DDBJ databases">
        <title>Genome Sequence of Lasiodiplodia mahajangana.</title>
        <authorList>
            <person name="Buettner E."/>
        </authorList>
    </citation>
    <scope>NUCLEOTIDE SEQUENCE</scope>
    <source>
        <strain evidence="1">VT137</strain>
    </source>
</reference>
<comment type="caution">
    <text evidence="1">The sequence shown here is derived from an EMBL/GenBank/DDBJ whole genome shotgun (WGS) entry which is preliminary data.</text>
</comment>
<name>A0ACC2JQ92_9PEZI</name>
<dbReference type="Proteomes" id="UP001153332">
    <property type="component" value="Unassembled WGS sequence"/>
</dbReference>
<protein>
    <submittedName>
        <fullName evidence="1">Uncharacterized protein</fullName>
    </submittedName>
</protein>